<evidence type="ECO:0000313" key="1">
    <source>
        <dbReference type="EMBL" id="QAB14630.1"/>
    </source>
</evidence>
<protein>
    <submittedName>
        <fullName evidence="1">Uncharacterized protein</fullName>
    </submittedName>
</protein>
<name>A0A451G556_9GAMM</name>
<organism evidence="1 2">
    <name type="scientific">Hydrogenovibrio thermophilus</name>
    <dbReference type="NCBI Taxonomy" id="265883"/>
    <lineage>
        <taxon>Bacteria</taxon>
        <taxon>Pseudomonadati</taxon>
        <taxon>Pseudomonadota</taxon>
        <taxon>Gammaproteobacteria</taxon>
        <taxon>Thiotrichales</taxon>
        <taxon>Piscirickettsiaceae</taxon>
        <taxon>Hydrogenovibrio</taxon>
    </lineage>
</organism>
<gene>
    <name evidence="1" type="ORF">EPV75_02585</name>
</gene>
<dbReference type="KEGG" id="htr:EPV75_02585"/>
<accession>A0A451G556</accession>
<dbReference type="EMBL" id="CP035033">
    <property type="protein sequence ID" value="QAB14630.1"/>
    <property type="molecule type" value="Genomic_DNA"/>
</dbReference>
<dbReference type="RefSeq" id="WP_128384358.1">
    <property type="nucleotide sequence ID" value="NZ_CP035033.1"/>
</dbReference>
<dbReference type="Proteomes" id="UP000285478">
    <property type="component" value="Chromosome"/>
</dbReference>
<evidence type="ECO:0000313" key="2">
    <source>
        <dbReference type="Proteomes" id="UP000285478"/>
    </source>
</evidence>
<keyword evidence="2" id="KW-1185">Reference proteome</keyword>
<reference evidence="1 2" key="1">
    <citation type="journal article" date="2018" name="Environ. Microbiol.">
        <title>Genomes of ubiquitous marine and hypersaline Hydrogenovibrio, Thiomicrorhabdus and Thiomicrospira spp. encode a diversity of mechanisms to sustain chemolithoautotrophy in heterogeneous environments.</title>
        <authorList>
            <person name="Scott K.M."/>
            <person name="Williams J."/>
            <person name="Porter C.M.B."/>
            <person name="Russel S."/>
            <person name="Harmer T.L."/>
            <person name="Paul J.H."/>
            <person name="Antonen K.M."/>
            <person name="Bridges M.K."/>
            <person name="Camper G.J."/>
            <person name="Campla C.K."/>
            <person name="Casella L.G."/>
            <person name="Chase E."/>
            <person name="Conrad J.W."/>
            <person name="Cruz M.C."/>
            <person name="Dunlap D.S."/>
            <person name="Duran L."/>
            <person name="Fahsbender E.M."/>
            <person name="Goldsmith D.B."/>
            <person name="Keeley R.F."/>
            <person name="Kondoff M.R."/>
            <person name="Kussy B.I."/>
            <person name="Lane M.K."/>
            <person name="Lawler S."/>
            <person name="Leigh B.A."/>
            <person name="Lewis C."/>
            <person name="Lostal L.M."/>
            <person name="Marking D."/>
            <person name="Mancera P.A."/>
            <person name="McClenthan E.C."/>
            <person name="McIntyre E.A."/>
            <person name="Mine J.A."/>
            <person name="Modi S."/>
            <person name="Moore B.D."/>
            <person name="Morgan W.A."/>
            <person name="Nelson K.M."/>
            <person name="Nguyen K.N."/>
            <person name="Ogburn N."/>
            <person name="Parrino D.G."/>
            <person name="Pedapudi A.D."/>
            <person name="Pelham R.P."/>
            <person name="Preece A.M."/>
            <person name="Rampersad E.A."/>
            <person name="Richardson J.C."/>
            <person name="Rodgers C.M."/>
            <person name="Schaffer B.L."/>
            <person name="Sheridan N.E."/>
            <person name="Solone M.R."/>
            <person name="Staley Z.R."/>
            <person name="Tabuchi M."/>
            <person name="Waide R.J."/>
            <person name="Wanjugi P.W."/>
            <person name="Young S."/>
            <person name="Clum A."/>
            <person name="Daum C."/>
            <person name="Huntemann M."/>
            <person name="Ivanova N."/>
            <person name="Kyrpides N."/>
            <person name="Mikhailova N."/>
            <person name="Palaniappan K."/>
            <person name="Pillay M."/>
            <person name="Reddy T.B.K."/>
            <person name="Shapiro N."/>
            <person name="Stamatis D."/>
            <person name="Varghese N."/>
            <person name="Woyke T."/>
            <person name="Boden R."/>
            <person name="Freyermuth S.K."/>
            <person name="Kerfeld C.A."/>
        </authorList>
    </citation>
    <scope>NUCLEOTIDE SEQUENCE [LARGE SCALE GENOMIC DNA]</scope>
    <source>
        <strain evidence="1 2">JR-2</strain>
    </source>
</reference>
<proteinExistence type="predicted"/>
<dbReference type="AlphaFoldDB" id="A0A451G556"/>
<sequence length="176" mass="19906">MAIVIMVPNAQAFTQACQLVAQMAGPDYQAKPKRFGSLTAPEDMPKSVEASFIERNGGWFIYQASKDWFDVDHCGPKAQTVGTTTYEFVPVLLNRRSGSNAVVNGVFLIKTYREEHIGQIAERYGFKMVTPLPNRFTAVFDVKPQVSYDKLIETLDRDRDVEFAVPLLSEPHYRPR</sequence>